<comment type="caution">
    <text evidence="2">The sequence shown here is derived from an EMBL/GenBank/DDBJ whole genome shotgun (WGS) entry which is preliminary data.</text>
</comment>
<evidence type="ECO:0000256" key="1">
    <source>
        <dbReference type="SAM" id="Phobius"/>
    </source>
</evidence>
<feature type="transmembrane region" description="Helical" evidence="1">
    <location>
        <begin position="65"/>
        <end position="88"/>
    </location>
</feature>
<proteinExistence type="predicted"/>
<keyword evidence="1" id="KW-1133">Transmembrane helix</keyword>
<name>A0A6P1ZK54_9BACT</name>
<keyword evidence="1" id="KW-0472">Membrane</keyword>
<gene>
    <name evidence="2" type="ORF">DQK91_07180</name>
</gene>
<feature type="transmembrane region" description="Helical" evidence="1">
    <location>
        <begin position="7"/>
        <end position="27"/>
    </location>
</feature>
<feature type="transmembrane region" description="Helical" evidence="1">
    <location>
        <begin position="33"/>
        <end position="53"/>
    </location>
</feature>
<sequence>MPFGQGFLRAVLWGDIVATLALLAPVLDYYQPVVRPYAAGALAVSLGAEIYWLRLLRQGTARAGALLLTLGGLFGFYAVHNFVAAGMIMLYPTWYGVVFVVAGAFFAWASVGLLRLWSRL</sequence>
<protein>
    <submittedName>
        <fullName evidence="2">Uncharacterized protein</fullName>
    </submittedName>
</protein>
<dbReference type="Proteomes" id="UP000434052">
    <property type="component" value="Unassembled WGS sequence"/>
</dbReference>
<evidence type="ECO:0000313" key="2">
    <source>
        <dbReference type="EMBL" id="TVM35170.1"/>
    </source>
</evidence>
<keyword evidence="1" id="KW-0812">Transmembrane</keyword>
<feature type="transmembrane region" description="Helical" evidence="1">
    <location>
        <begin position="94"/>
        <end position="117"/>
    </location>
</feature>
<dbReference type="AlphaFoldDB" id="A0A6P1ZK54"/>
<dbReference type="EMBL" id="QMIF01000003">
    <property type="protein sequence ID" value="TVM35170.1"/>
    <property type="molecule type" value="Genomic_DNA"/>
</dbReference>
<accession>A0A6P1ZK54</accession>
<evidence type="ECO:0000313" key="3">
    <source>
        <dbReference type="Proteomes" id="UP000434052"/>
    </source>
</evidence>
<reference evidence="2 3" key="1">
    <citation type="submission" date="2018-06" db="EMBL/GenBank/DDBJ databases">
        <title>Complete genome of Desulfovibrio marinus P48SEP.</title>
        <authorList>
            <person name="Crispim J.S."/>
            <person name="Vidigal P.M.P."/>
            <person name="Silva L.C.F."/>
            <person name="Araujo L.C."/>
            <person name="Laguardia C.N."/>
            <person name="Dias R.S."/>
            <person name="Sousa M.P."/>
            <person name="Paula S.O."/>
            <person name="Silva C."/>
        </authorList>
    </citation>
    <scope>NUCLEOTIDE SEQUENCE [LARGE SCALE GENOMIC DNA]</scope>
    <source>
        <strain evidence="2 3">P48SEP</strain>
    </source>
</reference>
<organism evidence="2 3">
    <name type="scientific">Oceanidesulfovibrio marinus</name>
    <dbReference type="NCBI Taxonomy" id="370038"/>
    <lineage>
        <taxon>Bacteria</taxon>
        <taxon>Pseudomonadati</taxon>
        <taxon>Thermodesulfobacteriota</taxon>
        <taxon>Desulfovibrionia</taxon>
        <taxon>Desulfovibrionales</taxon>
        <taxon>Desulfovibrionaceae</taxon>
        <taxon>Oceanidesulfovibrio</taxon>
    </lineage>
</organism>